<dbReference type="Proteomes" id="UP000785613">
    <property type="component" value="Unassembled WGS sequence"/>
</dbReference>
<proteinExistence type="predicted"/>
<dbReference type="EMBL" id="VUYU01000002">
    <property type="protein sequence ID" value="NHZ32534.1"/>
    <property type="molecule type" value="Genomic_DNA"/>
</dbReference>
<keyword evidence="2" id="KW-1185">Reference proteome</keyword>
<accession>A0ABX0LCP5</accession>
<evidence type="ECO:0000313" key="2">
    <source>
        <dbReference type="Proteomes" id="UP000785613"/>
    </source>
</evidence>
<name>A0ABX0LCP5_9BURK</name>
<reference evidence="1 2" key="1">
    <citation type="submission" date="2019-09" db="EMBL/GenBank/DDBJ databases">
        <title>Taxonomy of Antarctic Massilia spp.: description of Massilia rubra sp. nov., Massilia aquatica sp. nov., Massilia mucilaginosa sp. nov., Massilia frigida sp. nov. isolated from streams, lakes and regoliths.</title>
        <authorList>
            <person name="Holochova P."/>
            <person name="Sedlacek I."/>
            <person name="Kralova S."/>
            <person name="Maslanova I."/>
            <person name="Busse H.-J."/>
            <person name="Stankova E."/>
            <person name="Vrbovska V."/>
            <person name="Kovarovic V."/>
            <person name="Bartak M."/>
            <person name="Svec P."/>
            <person name="Pantucek R."/>
        </authorList>
    </citation>
    <scope>NUCLEOTIDE SEQUENCE [LARGE SCALE GENOMIC DNA]</scope>
    <source>
        <strain evidence="1 2">CCM 8692</strain>
    </source>
</reference>
<gene>
    <name evidence="1" type="ORF">F0185_02875</name>
</gene>
<organism evidence="1 2">
    <name type="scientific">Massilia rubra</name>
    <dbReference type="NCBI Taxonomy" id="2607910"/>
    <lineage>
        <taxon>Bacteria</taxon>
        <taxon>Pseudomonadati</taxon>
        <taxon>Pseudomonadota</taxon>
        <taxon>Betaproteobacteria</taxon>
        <taxon>Burkholderiales</taxon>
        <taxon>Oxalobacteraceae</taxon>
        <taxon>Telluria group</taxon>
        <taxon>Massilia</taxon>
    </lineage>
</organism>
<protein>
    <submittedName>
        <fullName evidence="1">Uncharacterized protein</fullName>
    </submittedName>
</protein>
<sequence length="92" mass="10310">MSLDWIICNHSASIKNYQKSQANIKCDITLSAPRTLMLRPAELILEPCVAVPVQLLAAVGRIHHVMQVRHARRRHGCTHPSFMPNPPINSHA</sequence>
<evidence type="ECO:0000313" key="1">
    <source>
        <dbReference type="EMBL" id="NHZ32534.1"/>
    </source>
</evidence>
<comment type="caution">
    <text evidence="1">The sequence shown here is derived from an EMBL/GenBank/DDBJ whole genome shotgun (WGS) entry which is preliminary data.</text>
</comment>